<dbReference type="AlphaFoldDB" id="A0A392VAB9"/>
<sequence length="65" mass="6887">MKIPESVAFTVTPLTGHHTPAIAVFMTSVRIGLFVRNLPAKHHAGFASLFTSFVSPISTSNSSSS</sequence>
<organism evidence="1 2">
    <name type="scientific">Trifolium medium</name>
    <dbReference type="NCBI Taxonomy" id="97028"/>
    <lineage>
        <taxon>Eukaryota</taxon>
        <taxon>Viridiplantae</taxon>
        <taxon>Streptophyta</taxon>
        <taxon>Embryophyta</taxon>
        <taxon>Tracheophyta</taxon>
        <taxon>Spermatophyta</taxon>
        <taxon>Magnoliopsida</taxon>
        <taxon>eudicotyledons</taxon>
        <taxon>Gunneridae</taxon>
        <taxon>Pentapetalae</taxon>
        <taxon>rosids</taxon>
        <taxon>fabids</taxon>
        <taxon>Fabales</taxon>
        <taxon>Fabaceae</taxon>
        <taxon>Papilionoideae</taxon>
        <taxon>50 kb inversion clade</taxon>
        <taxon>NPAAA clade</taxon>
        <taxon>Hologalegina</taxon>
        <taxon>IRL clade</taxon>
        <taxon>Trifolieae</taxon>
        <taxon>Trifolium</taxon>
    </lineage>
</organism>
<evidence type="ECO:0000313" key="1">
    <source>
        <dbReference type="EMBL" id="MCI84199.1"/>
    </source>
</evidence>
<evidence type="ECO:0000313" key="2">
    <source>
        <dbReference type="Proteomes" id="UP000265520"/>
    </source>
</evidence>
<proteinExistence type="predicted"/>
<dbReference type="EMBL" id="LXQA011085128">
    <property type="protein sequence ID" value="MCI84199.1"/>
    <property type="molecule type" value="Genomic_DNA"/>
</dbReference>
<reference evidence="1 2" key="1">
    <citation type="journal article" date="2018" name="Front. Plant Sci.">
        <title>Red Clover (Trifolium pratense) and Zigzag Clover (T. medium) - A Picture of Genomic Similarities and Differences.</title>
        <authorList>
            <person name="Dluhosova J."/>
            <person name="Istvanek J."/>
            <person name="Nedelnik J."/>
            <person name="Repkova J."/>
        </authorList>
    </citation>
    <scope>NUCLEOTIDE SEQUENCE [LARGE SCALE GENOMIC DNA]</scope>
    <source>
        <strain evidence="2">cv. 10/8</strain>
        <tissue evidence="1">Leaf</tissue>
    </source>
</reference>
<protein>
    <submittedName>
        <fullName evidence="1">Uncharacterized protein</fullName>
    </submittedName>
</protein>
<name>A0A392VAB9_9FABA</name>
<feature type="non-terminal residue" evidence="1">
    <location>
        <position position="65"/>
    </location>
</feature>
<dbReference type="Proteomes" id="UP000265520">
    <property type="component" value="Unassembled WGS sequence"/>
</dbReference>
<accession>A0A392VAB9</accession>
<keyword evidence="2" id="KW-1185">Reference proteome</keyword>
<comment type="caution">
    <text evidence="1">The sequence shown here is derived from an EMBL/GenBank/DDBJ whole genome shotgun (WGS) entry which is preliminary data.</text>
</comment>